<name>A0A1F6CTD3_9BACT</name>
<keyword evidence="1" id="KW-0812">Transmembrane</keyword>
<keyword evidence="1" id="KW-1133">Transmembrane helix</keyword>
<reference evidence="2 3" key="1">
    <citation type="journal article" date="2016" name="Nat. Commun.">
        <title>Thousands of microbial genomes shed light on interconnected biogeochemical processes in an aquifer system.</title>
        <authorList>
            <person name="Anantharaman K."/>
            <person name="Brown C.T."/>
            <person name="Hug L.A."/>
            <person name="Sharon I."/>
            <person name="Castelle C.J."/>
            <person name="Probst A.J."/>
            <person name="Thomas B.C."/>
            <person name="Singh A."/>
            <person name="Wilkins M.J."/>
            <person name="Karaoz U."/>
            <person name="Brodie E.L."/>
            <person name="Williams K.H."/>
            <person name="Hubbard S.S."/>
            <person name="Banfield J.F."/>
        </authorList>
    </citation>
    <scope>NUCLEOTIDE SEQUENCE [LARGE SCALE GENOMIC DNA]</scope>
</reference>
<protein>
    <submittedName>
        <fullName evidence="2">Uncharacterized protein</fullName>
    </submittedName>
</protein>
<dbReference type="STRING" id="1798480.A2851_04940"/>
<evidence type="ECO:0000256" key="1">
    <source>
        <dbReference type="SAM" id="Phobius"/>
    </source>
</evidence>
<comment type="caution">
    <text evidence="2">The sequence shown here is derived from an EMBL/GenBank/DDBJ whole genome shotgun (WGS) entry which is preliminary data.</text>
</comment>
<organism evidence="2 3">
    <name type="scientific">Candidatus Kaiserbacteria bacterium RIFCSPHIGHO2_01_FULL_53_29</name>
    <dbReference type="NCBI Taxonomy" id="1798480"/>
    <lineage>
        <taxon>Bacteria</taxon>
        <taxon>Candidatus Kaiseribacteriota</taxon>
    </lineage>
</organism>
<dbReference type="EMBL" id="MFKT01000029">
    <property type="protein sequence ID" value="OGG52367.1"/>
    <property type="molecule type" value="Genomic_DNA"/>
</dbReference>
<sequence>MRHHSFVQWFALGAVLLAWAMVGFFAWSIAGSEHDIATQIENAQKSSTKEASAIRTRALALGTARERTQLGELLDIDVSSIVDMIEGVGKAGGAAVTLSSALPESGGAGIAGGTPIKVIGFNVQAQGSFAALMRVAHMFETLPIPSTLKSLDIEHAPNPTPSGPATLWHMNASIRVLTTADISS</sequence>
<evidence type="ECO:0000313" key="2">
    <source>
        <dbReference type="EMBL" id="OGG52367.1"/>
    </source>
</evidence>
<dbReference type="AlphaFoldDB" id="A0A1F6CTD3"/>
<evidence type="ECO:0000313" key="3">
    <source>
        <dbReference type="Proteomes" id="UP000176863"/>
    </source>
</evidence>
<accession>A0A1F6CTD3</accession>
<dbReference type="Proteomes" id="UP000176863">
    <property type="component" value="Unassembled WGS sequence"/>
</dbReference>
<proteinExistence type="predicted"/>
<gene>
    <name evidence="2" type="ORF">A2851_04940</name>
</gene>
<feature type="transmembrane region" description="Helical" evidence="1">
    <location>
        <begin position="6"/>
        <end position="27"/>
    </location>
</feature>
<keyword evidence="1" id="KW-0472">Membrane</keyword>